<proteinExistence type="predicted"/>
<protein>
    <submittedName>
        <fullName evidence="3">AraC family transcriptional regulator</fullName>
    </submittedName>
</protein>
<dbReference type="InterPro" id="IPR018060">
    <property type="entry name" value="HTH_AraC"/>
</dbReference>
<dbReference type="Gene3D" id="1.10.10.60">
    <property type="entry name" value="Homeodomain-like"/>
    <property type="match status" value="1"/>
</dbReference>
<dbReference type="RefSeq" id="WP_206091021.1">
    <property type="nucleotide sequence ID" value="NZ_CP065053.1"/>
</dbReference>
<keyword evidence="4" id="KW-1185">Reference proteome</keyword>
<dbReference type="PROSITE" id="PS01124">
    <property type="entry name" value="HTH_ARAC_FAMILY_2"/>
    <property type="match status" value="1"/>
</dbReference>
<gene>
    <name evidence="3" type="ORF">IV454_07900</name>
</gene>
<evidence type="ECO:0000313" key="4">
    <source>
        <dbReference type="Proteomes" id="UP000662888"/>
    </source>
</evidence>
<feature type="region of interest" description="Disordered" evidence="1">
    <location>
        <begin position="1"/>
        <end position="29"/>
    </location>
</feature>
<dbReference type="Proteomes" id="UP000662888">
    <property type="component" value="Chromosome"/>
</dbReference>
<evidence type="ECO:0000256" key="1">
    <source>
        <dbReference type="SAM" id="MobiDB-lite"/>
    </source>
</evidence>
<evidence type="ECO:0000259" key="2">
    <source>
        <dbReference type="PROSITE" id="PS01124"/>
    </source>
</evidence>
<evidence type="ECO:0000313" key="3">
    <source>
        <dbReference type="EMBL" id="QPI51428.1"/>
    </source>
</evidence>
<feature type="domain" description="HTH araC/xylS-type" evidence="2">
    <location>
        <begin position="219"/>
        <end position="296"/>
    </location>
</feature>
<accession>A0AA48WFM6</accession>
<sequence>MSSIQPPLSMLPPGPLERGPRADGHGAPHAWLRLAPPALQGALVALVGRDTRSLALTSAQRLSHFPASPLVAISWYRGLDAGLIGDSASGPCWRPFASPVVISGSQSHPTVSWTPGTGRGYMACFNADAAQALFGFDLAAIQDRFVPAAELLGAQWAPLWDALLASEDDALLSVLENHLAVPWQALQGRTGAQPSLRQMGRHWVERLAWKAQQWSGVHSTRHVERRIKSFSGRSLREWQSLVRTEDLFFAARDRYEAGQPLDWAGLAQSGGFADQAHMSRATKRITGFSPGEFALRFIMDESFWMYRLWV</sequence>
<dbReference type="EMBL" id="CP065053">
    <property type="protein sequence ID" value="QPI51428.1"/>
    <property type="molecule type" value="Genomic_DNA"/>
</dbReference>
<reference evidence="3 4" key="1">
    <citation type="submission" date="2020-11" db="EMBL/GenBank/DDBJ databases">
        <authorList>
            <person name="Sun Q."/>
        </authorList>
    </citation>
    <scope>NUCLEOTIDE SEQUENCE [LARGE SCALE GENOMIC DNA]</scope>
    <source>
        <strain evidence="3 4">P8398</strain>
    </source>
</reference>
<organism evidence="3 4">
    <name type="scientific">Massilia antarctica</name>
    <dbReference type="NCBI Taxonomy" id="2765360"/>
    <lineage>
        <taxon>Bacteria</taxon>
        <taxon>Pseudomonadati</taxon>
        <taxon>Pseudomonadota</taxon>
        <taxon>Betaproteobacteria</taxon>
        <taxon>Burkholderiales</taxon>
        <taxon>Oxalobacteraceae</taxon>
        <taxon>Telluria group</taxon>
        <taxon>Massilia</taxon>
    </lineage>
</organism>
<name>A0AA48WFM6_9BURK</name>
<dbReference type="SMART" id="SM00342">
    <property type="entry name" value="HTH_ARAC"/>
    <property type="match status" value="1"/>
</dbReference>